<dbReference type="PANTHER" id="PTHR45288">
    <property type="entry name" value="THIOREDOXIN FAMILY PROTEIN"/>
    <property type="match status" value="1"/>
</dbReference>
<reference evidence="2 3" key="1">
    <citation type="journal article" date="2011" name="Science">
        <title>The Selaginella genome identifies genetic changes associated with the evolution of vascular plants.</title>
        <authorList>
            <person name="Banks J.A."/>
            <person name="Nishiyama T."/>
            <person name="Hasebe M."/>
            <person name="Bowman J.L."/>
            <person name="Gribskov M."/>
            <person name="dePamphilis C."/>
            <person name="Albert V.A."/>
            <person name="Aono N."/>
            <person name="Aoyama T."/>
            <person name="Ambrose B.A."/>
            <person name="Ashton N.W."/>
            <person name="Axtell M.J."/>
            <person name="Barker E."/>
            <person name="Barker M.S."/>
            <person name="Bennetzen J.L."/>
            <person name="Bonawitz N.D."/>
            <person name="Chapple C."/>
            <person name="Cheng C."/>
            <person name="Correa L.G."/>
            <person name="Dacre M."/>
            <person name="DeBarry J."/>
            <person name="Dreyer I."/>
            <person name="Elias M."/>
            <person name="Engstrom E.M."/>
            <person name="Estelle M."/>
            <person name="Feng L."/>
            <person name="Finet C."/>
            <person name="Floyd S.K."/>
            <person name="Frommer W.B."/>
            <person name="Fujita T."/>
            <person name="Gramzow L."/>
            <person name="Gutensohn M."/>
            <person name="Harholt J."/>
            <person name="Hattori M."/>
            <person name="Heyl A."/>
            <person name="Hirai T."/>
            <person name="Hiwatashi Y."/>
            <person name="Ishikawa M."/>
            <person name="Iwata M."/>
            <person name="Karol K.G."/>
            <person name="Koehler B."/>
            <person name="Kolukisaoglu U."/>
            <person name="Kubo M."/>
            <person name="Kurata T."/>
            <person name="Lalonde S."/>
            <person name="Li K."/>
            <person name="Li Y."/>
            <person name="Litt A."/>
            <person name="Lyons E."/>
            <person name="Manning G."/>
            <person name="Maruyama T."/>
            <person name="Michael T.P."/>
            <person name="Mikami K."/>
            <person name="Miyazaki S."/>
            <person name="Morinaga S."/>
            <person name="Murata T."/>
            <person name="Mueller-Roeber B."/>
            <person name="Nelson D.R."/>
            <person name="Obara M."/>
            <person name="Oguri Y."/>
            <person name="Olmstead R.G."/>
            <person name="Onodera N."/>
            <person name="Petersen B.L."/>
            <person name="Pils B."/>
            <person name="Prigge M."/>
            <person name="Rensing S.A."/>
            <person name="Riano-Pachon D.M."/>
            <person name="Roberts A.W."/>
            <person name="Sato Y."/>
            <person name="Scheller H.V."/>
            <person name="Schulz B."/>
            <person name="Schulz C."/>
            <person name="Shakirov E.V."/>
            <person name="Shibagaki N."/>
            <person name="Shinohara N."/>
            <person name="Shippen D.E."/>
            <person name="Soerensen I."/>
            <person name="Sotooka R."/>
            <person name="Sugimoto N."/>
            <person name="Sugita M."/>
            <person name="Sumikawa N."/>
            <person name="Tanurdzic M."/>
            <person name="Theissen G."/>
            <person name="Ulvskov P."/>
            <person name="Wakazuki S."/>
            <person name="Weng J.K."/>
            <person name="Willats W.W."/>
            <person name="Wipf D."/>
            <person name="Wolf P.G."/>
            <person name="Yang L."/>
            <person name="Zimmer A.D."/>
            <person name="Zhu Q."/>
            <person name="Mitros T."/>
            <person name="Hellsten U."/>
            <person name="Loque D."/>
            <person name="Otillar R."/>
            <person name="Salamov A."/>
            <person name="Schmutz J."/>
            <person name="Shapiro H."/>
            <person name="Lindquist E."/>
            <person name="Lucas S."/>
            <person name="Rokhsar D."/>
            <person name="Grigoriev I.V."/>
        </authorList>
    </citation>
    <scope>NUCLEOTIDE SEQUENCE [LARGE SCALE GENOMIC DNA]</scope>
</reference>
<dbReference type="PANTHER" id="PTHR45288:SF2">
    <property type="entry name" value="THIOREDOXIN FAMILY PROTEIN"/>
    <property type="match status" value="1"/>
</dbReference>
<dbReference type="InterPro" id="IPR004045">
    <property type="entry name" value="Glutathione_S-Trfase_N"/>
</dbReference>
<dbReference type="STRING" id="88036.D8RAY4"/>
<dbReference type="InParanoid" id="D8RAY4"/>
<dbReference type="InterPro" id="IPR036249">
    <property type="entry name" value="Thioredoxin-like_sf"/>
</dbReference>
<name>D8RAY4_SELML</name>
<dbReference type="Proteomes" id="UP000001514">
    <property type="component" value="Unassembled WGS sequence"/>
</dbReference>
<dbReference type="SUPFAM" id="SSF52833">
    <property type="entry name" value="Thioredoxin-like"/>
    <property type="match status" value="1"/>
</dbReference>
<protein>
    <recommendedName>
        <fullName evidence="1">GST N-terminal domain-containing protein</fullName>
    </recommendedName>
</protein>
<proteinExistence type="predicted"/>
<accession>D8RAY4</accession>
<evidence type="ECO:0000313" key="2">
    <source>
        <dbReference type="EMBL" id="EFJ30708.1"/>
    </source>
</evidence>
<dbReference type="Gramene" id="EFJ30708">
    <property type="protein sequence ID" value="EFJ30708"/>
    <property type="gene ID" value="SELMODRAFT_440315"/>
</dbReference>
<gene>
    <name evidence="2" type="ORF">SELMODRAFT_440315</name>
</gene>
<dbReference type="AlphaFoldDB" id="D8RAY4"/>
<dbReference type="EMBL" id="GL377575">
    <property type="protein sequence ID" value="EFJ30708.1"/>
    <property type="molecule type" value="Genomic_DNA"/>
</dbReference>
<evidence type="ECO:0000259" key="1">
    <source>
        <dbReference type="Pfam" id="PF13417"/>
    </source>
</evidence>
<keyword evidence="3" id="KW-1185">Reference proteome</keyword>
<dbReference type="Gene3D" id="3.40.30.10">
    <property type="entry name" value="Glutaredoxin"/>
    <property type="match status" value="1"/>
</dbReference>
<dbReference type="Pfam" id="PF13417">
    <property type="entry name" value="GST_N_3"/>
    <property type="match status" value="1"/>
</dbReference>
<evidence type="ECO:0000313" key="3">
    <source>
        <dbReference type="Proteomes" id="UP000001514"/>
    </source>
</evidence>
<feature type="domain" description="GST N-terminal" evidence="1">
    <location>
        <begin position="10"/>
        <end position="62"/>
    </location>
</feature>
<sequence length="226" mass="25328">MEACPFCRRLYPCPKGSRVQRAFVKSSGGKEQFPFLLDPNTGTSMYESSDIVNYLFQEYGERSKPTFGILESTLVTGWVPKIIRAGGGMSLWNGALPNPPQKLLELYSNNHVAKRSPVRPGTSLHPLEKGHLIAPSSSKSRVQHRNEAFGASPGRFSATAGNELKVGRFEVLESKDELDLIGQQPPEPLRQFNQRFQSYIRPNLIREQDTVSWDKFCPIRDAETAC</sequence>
<dbReference type="HOGENOM" id="CLU_1456820_0_0_1"/>
<organism evidence="3">
    <name type="scientific">Selaginella moellendorffii</name>
    <name type="common">Spikemoss</name>
    <dbReference type="NCBI Taxonomy" id="88036"/>
    <lineage>
        <taxon>Eukaryota</taxon>
        <taxon>Viridiplantae</taxon>
        <taxon>Streptophyta</taxon>
        <taxon>Embryophyta</taxon>
        <taxon>Tracheophyta</taxon>
        <taxon>Lycopodiopsida</taxon>
        <taxon>Selaginellales</taxon>
        <taxon>Selaginellaceae</taxon>
        <taxon>Selaginella</taxon>
    </lineage>
</organism>
<dbReference type="KEGG" id="smo:SELMODRAFT_440315"/>